<comment type="caution">
    <text evidence="2">The sequence shown here is derived from an EMBL/GenBank/DDBJ whole genome shotgun (WGS) entry which is preliminary data.</text>
</comment>
<dbReference type="AlphaFoldDB" id="A0A8H8R5P9"/>
<dbReference type="RefSeq" id="XP_031007726.1">
    <property type="nucleotide sequence ID" value="XM_031146670.1"/>
</dbReference>
<feature type="signal peptide" evidence="1">
    <location>
        <begin position="1"/>
        <end position="20"/>
    </location>
</feature>
<sequence length="246" mass="26053">MQLTNTLCVIILAATTAVTALPEPGCGARGQGCWKIKRAANALAEALAEPAVDVIEARCNIAGGACQKARMLTRDLAETVAAVQDDPEAYYASLSFEDDSAVETAAIKQIKREADADARCGARGQGCWKEKRDAAPAPGCGARGQGCWKEKREAISAAEAEANPEARCGARGQGCWKIKREAVSEADARCGARGQGCWKVKRAAEAIADALAEPLPRCGARGQGCWKQKRDIQALQNVARDVLEKL</sequence>
<accession>A0A8H8R5P9</accession>
<evidence type="ECO:0000256" key="1">
    <source>
        <dbReference type="SAM" id="SignalP"/>
    </source>
</evidence>
<name>A0A8H8R5P9_9HELO</name>
<dbReference type="EMBL" id="QGMH01000024">
    <property type="protein sequence ID" value="TVY28938.1"/>
    <property type="molecule type" value="Genomic_DNA"/>
</dbReference>
<organism evidence="2 3">
    <name type="scientific">Lachnellula hyalina</name>
    <dbReference type="NCBI Taxonomy" id="1316788"/>
    <lineage>
        <taxon>Eukaryota</taxon>
        <taxon>Fungi</taxon>
        <taxon>Dikarya</taxon>
        <taxon>Ascomycota</taxon>
        <taxon>Pezizomycotina</taxon>
        <taxon>Leotiomycetes</taxon>
        <taxon>Helotiales</taxon>
        <taxon>Lachnaceae</taxon>
        <taxon>Lachnellula</taxon>
    </lineage>
</organism>
<protein>
    <submittedName>
        <fullName evidence="2">Clock-controlled pheromone</fullName>
    </submittedName>
</protein>
<feature type="chain" id="PRO_5034834171" evidence="1">
    <location>
        <begin position="21"/>
        <end position="246"/>
    </location>
</feature>
<keyword evidence="1" id="KW-0732">Signal</keyword>
<reference evidence="2 3" key="1">
    <citation type="submission" date="2018-05" db="EMBL/GenBank/DDBJ databases">
        <title>Genome sequencing and assembly of the regulated plant pathogen Lachnellula willkommii and related sister species for the development of diagnostic species identification markers.</title>
        <authorList>
            <person name="Giroux E."/>
            <person name="Bilodeau G."/>
        </authorList>
    </citation>
    <scope>NUCLEOTIDE SEQUENCE [LARGE SCALE GENOMIC DNA]</scope>
    <source>
        <strain evidence="2 3">CBS 185.66</strain>
    </source>
</reference>
<proteinExistence type="predicted"/>
<keyword evidence="3" id="KW-1185">Reference proteome</keyword>
<dbReference type="OrthoDB" id="3524239at2759"/>
<evidence type="ECO:0000313" key="3">
    <source>
        <dbReference type="Proteomes" id="UP000431533"/>
    </source>
</evidence>
<dbReference type="Proteomes" id="UP000431533">
    <property type="component" value="Unassembled WGS sequence"/>
</dbReference>
<evidence type="ECO:0000313" key="2">
    <source>
        <dbReference type="EMBL" id="TVY28938.1"/>
    </source>
</evidence>
<gene>
    <name evidence="2" type="primary">ccg-4</name>
    <name evidence="2" type="ORF">LHYA1_G001690</name>
</gene>
<dbReference type="GeneID" id="41981888"/>